<organism evidence="2 3">
    <name type="scientific">Orchesella dallaii</name>
    <dbReference type="NCBI Taxonomy" id="48710"/>
    <lineage>
        <taxon>Eukaryota</taxon>
        <taxon>Metazoa</taxon>
        <taxon>Ecdysozoa</taxon>
        <taxon>Arthropoda</taxon>
        <taxon>Hexapoda</taxon>
        <taxon>Collembola</taxon>
        <taxon>Entomobryomorpha</taxon>
        <taxon>Entomobryoidea</taxon>
        <taxon>Orchesellidae</taxon>
        <taxon>Orchesellinae</taxon>
        <taxon>Orchesella</taxon>
    </lineage>
</organism>
<feature type="compositionally biased region" description="Low complexity" evidence="1">
    <location>
        <begin position="97"/>
        <end position="120"/>
    </location>
</feature>
<name>A0ABP1PN91_9HEXA</name>
<evidence type="ECO:0000313" key="3">
    <source>
        <dbReference type="Proteomes" id="UP001642540"/>
    </source>
</evidence>
<reference evidence="2 3" key="1">
    <citation type="submission" date="2024-08" db="EMBL/GenBank/DDBJ databases">
        <authorList>
            <person name="Cucini C."/>
            <person name="Frati F."/>
        </authorList>
    </citation>
    <scope>NUCLEOTIDE SEQUENCE [LARGE SCALE GENOMIC DNA]</scope>
</reference>
<feature type="region of interest" description="Disordered" evidence="1">
    <location>
        <begin position="1"/>
        <end position="34"/>
    </location>
</feature>
<proteinExistence type="predicted"/>
<feature type="compositionally biased region" description="Basic and acidic residues" evidence="1">
    <location>
        <begin position="121"/>
        <end position="130"/>
    </location>
</feature>
<accession>A0ABP1PN91</accession>
<protein>
    <submittedName>
        <fullName evidence="2">Uncharacterized protein</fullName>
    </submittedName>
</protein>
<comment type="caution">
    <text evidence="2">The sequence shown here is derived from an EMBL/GenBank/DDBJ whole genome shotgun (WGS) entry which is preliminary data.</text>
</comment>
<sequence length="130" mass="14032">MADDDKKKQAKPNLPNEEAKKGEEQETVVADTAADSTVLPVTAEEASISEEMEIEVLYRRVEELDESSSTERVPDLSAEPVPLALATPPQPPRNEIAATATSSAEDLLASSSSFSPLTPSEIRDLRKNNP</sequence>
<evidence type="ECO:0000256" key="1">
    <source>
        <dbReference type="SAM" id="MobiDB-lite"/>
    </source>
</evidence>
<keyword evidence="3" id="KW-1185">Reference proteome</keyword>
<evidence type="ECO:0000313" key="2">
    <source>
        <dbReference type="EMBL" id="CAL8071843.1"/>
    </source>
</evidence>
<dbReference type="EMBL" id="CAXLJM020000006">
    <property type="protein sequence ID" value="CAL8071843.1"/>
    <property type="molecule type" value="Genomic_DNA"/>
</dbReference>
<gene>
    <name evidence="2" type="ORF">ODALV1_LOCUS1915</name>
</gene>
<dbReference type="Proteomes" id="UP001642540">
    <property type="component" value="Unassembled WGS sequence"/>
</dbReference>
<feature type="region of interest" description="Disordered" evidence="1">
    <location>
        <begin position="63"/>
        <end position="130"/>
    </location>
</feature>